<evidence type="ECO:0000313" key="3">
    <source>
        <dbReference type="Proteomes" id="UP001259492"/>
    </source>
</evidence>
<feature type="chain" id="PRO_5047061247" evidence="1">
    <location>
        <begin position="20"/>
        <end position="185"/>
    </location>
</feature>
<dbReference type="Pfam" id="PF14059">
    <property type="entry name" value="DUF4251"/>
    <property type="match status" value="1"/>
</dbReference>
<evidence type="ECO:0000313" key="2">
    <source>
        <dbReference type="EMBL" id="MDT0558847.1"/>
    </source>
</evidence>
<reference evidence="2 3" key="1">
    <citation type="submission" date="2023-09" db="EMBL/GenBank/DDBJ databases">
        <authorList>
            <person name="Rey-Velasco X."/>
        </authorList>
    </citation>
    <scope>NUCLEOTIDE SEQUENCE [LARGE SCALE GENOMIC DNA]</scope>
    <source>
        <strain evidence="2 3">W332</strain>
    </source>
</reference>
<sequence length="185" mass="20470">MKIKIVFLLVLSLCLFSCASTKTSATAEQLRIFQSIIDGEPYIIESDFAFPQNTNAMMQLQNSGILNPSNRNMSRISLIGNPNQLTITGKEVSSQLPYFGEVQVPSRVNTNNGIVLQGSVENYDVKEGKGGSYIINFNAKSTNEGFKVTIQIYPNLRIAMLLNGSKRLPIRYTGKIKLLENSSNI</sequence>
<protein>
    <submittedName>
        <fullName evidence="2">DUF4251 domain-containing protein</fullName>
    </submittedName>
</protein>
<dbReference type="Proteomes" id="UP001259492">
    <property type="component" value="Unassembled WGS sequence"/>
</dbReference>
<name>A0ABU2YL02_9FLAO</name>
<gene>
    <name evidence="2" type="ORF">RM697_09315</name>
</gene>
<proteinExistence type="predicted"/>
<dbReference type="Gene3D" id="2.40.128.410">
    <property type="match status" value="1"/>
</dbReference>
<comment type="caution">
    <text evidence="2">The sequence shown here is derived from an EMBL/GenBank/DDBJ whole genome shotgun (WGS) entry which is preliminary data.</text>
</comment>
<evidence type="ECO:0000256" key="1">
    <source>
        <dbReference type="SAM" id="SignalP"/>
    </source>
</evidence>
<feature type="signal peptide" evidence="1">
    <location>
        <begin position="1"/>
        <end position="19"/>
    </location>
</feature>
<dbReference type="InterPro" id="IPR025347">
    <property type="entry name" value="DUF4251"/>
</dbReference>
<dbReference type="EMBL" id="JAVRIA010000004">
    <property type="protein sequence ID" value="MDT0558847.1"/>
    <property type="molecule type" value="Genomic_DNA"/>
</dbReference>
<keyword evidence="3" id="KW-1185">Reference proteome</keyword>
<keyword evidence="1" id="KW-0732">Signal</keyword>
<dbReference type="RefSeq" id="WP_311427612.1">
    <property type="nucleotide sequence ID" value="NZ_JAVRIA010000004.1"/>
</dbReference>
<organism evidence="2 3">
    <name type="scientific">Microcosmobacter mediterraneus</name>
    <dbReference type="NCBI Taxonomy" id="3075607"/>
    <lineage>
        <taxon>Bacteria</taxon>
        <taxon>Pseudomonadati</taxon>
        <taxon>Bacteroidota</taxon>
        <taxon>Flavobacteriia</taxon>
        <taxon>Flavobacteriales</taxon>
        <taxon>Flavobacteriaceae</taxon>
        <taxon>Microcosmobacter</taxon>
    </lineage>
</organism>
<accession>A0ABU2YL02</accession>